<dbReference type="AlphaFoldDB" id="A0A5N5DDX2"/>
<evidence type="ECO:0000313" key="4">
    <source>
        <dbReference type="Proteomes" id="UP000325902"/>
    </source>
</evidence>
<evidence type="ECO:0000313" key="3">
    <source>
        <dbReference type="EMBL" id="KAB2576063.1"/>
    </source>
</evidence>
<dbReference type="EMBL" id="VCHE01000027">
    <property type="protein sequence ID" value="KAB2576063.1"/>
    <property type="molecule type" value="Genomic_DNA"/>
</dbReference>
<comment type="caution">
    <text evidence="3">The sequence shown here is derived from an EMBL/GenBank/DDBJ whole genome shotgun (WGS) entry which is preliminary data.</text>
</comment>
<name>A0A5N5DDX2_9PEZI</name>
<evidence type="ECO:0000256" key="2">
    <source>
        <dbReference type="SAM" id="Phobius"/>
    </source>
</evidence>
<proteinExistence type="predicted"/>
<reference evidence="3 4" key="1">
    <citation type="journal article" date="2019" name="Sci. Rep.">
        <title>A multi-omics analysis of the grapevine pathogen Lasiodiplodia theobromae reveals that temperature affects the expression of virulence- and pathogenicity-related genes.</title>
        <authorList>
            <person name="Felix C."/>
            <person name="Meneses R."/>
            <person name="Goncalves M.F.M."/>
            <person name="Tilleman L."/>
            <person name="Duarte A.S."/>
            <person name="Jorrin-Novo J.V."/>
            <person name="Van de Peer Y."/>
            <person name="Deforce D."/>
            <person name="Van Nieuwerburgh F."/>
            <person name="Esteves A.C."/>
            <person name="Alves A."/>
        </authorList>
    </citation>
    <scope>NUCLEOTIDE SEQUENCE [LARGE SCALE GENOMIC DNA]</scope>
    <source>
        <strain evidence="3 4">LA-SOL3</strain>
    </source>
</reference>
<keyword evidence="4" id="KW-1185">Reference proteome</keyword>
<keyword evidence="2" id="KW-0812">Transmembrane</keyword>
<dbReference type="Proteomes" id="UP000325902">
    <property type="component" value="Unassembled WGS sequence"/>
</dbReference>
<evidence type="ECO:0000256" key="1">
    <source>
        <dbReference type="SAM" id="MobiDB-lite"/>
    </source>
</evidence>
<feature type="transmembrane region" description="Helical" evidence="2">
    <location>
        <begin position="92"/>
        <end position="115"/>
    </location>
</feature>
<dbReference type="PANTHER" id="PTHR35394">
    <property type="entry name" value="DUF3176 DOMAIN-CONTAINING PROTEIN"/>
    <property type="match status" value="1"/>
</dbReference>
<keyword evidence="2" id="KW-0472">Membrane</keyword>
<dbReference type="OrthoDB" id="3942071at2759"/>
<protein>
    <submittedName>
        <fullName evidence="3">Uncharacterized protein</fullName>
    </submittedName>
</protein>
<keyword evidence="2" id="KW-1133">Transmembrane helix</keyword>
<feature type="region of interest" description="Disordered" evidence="1">
    <location>
        <begin position="141"/>
        <end position="160"/>
    </location>
</feature>
<organism evidence="3 4">
    <name type="scientific">Lasiodiplodia theobromae</name>
    <dbReference type="NCBI Taxonomy" id="45133"/>
    <lineage>
        <taxon>Eukaryota</taxon>
        <taxon>Fungi</taxon>
        <taxon>Dikarya</taxon>
        <taxon>Ascomycota</taxon>
        <taxon>Pezizomycotina</taxon>
        <taxon>Dothideomycetes</taxon>
        <taxon>Dothideomycetes incertae sedis</taxon>
        <taxon>Botryosphaeriales</taxon>
        <taxon>Botryosphaeriaceae</taxon>
        <taxon>Lasiodiplodia</taxon>
    </lineage>
</organism>
<accession>A0A5N5DDX2</accession>
<dbReference type="PANTHER" id="PTHR35394:SF5">
    <property type="entry name" value="DUF3176 DOMAIN-CONTAINING PROTEIN"/>
    <property type="match status" value="1"/>
</dbReference>
<sequence length="186" mass="21211">MPPWGNEPFVVNGGDNSNINQLISEIFDFNISSWNRKHKYEFNAGLPLYKRNVSEIMSNITDSMTNTIRHGRNATVANGVVLQTDTIILVQWNWLILPIALVVLDFVFLAFVICVTSSQGAPLWKSGLIPLFFHGLEEGCGGRDEQQQRSRGDRRLETRSEMEEEAVRMSVRLQRGQDDRTRFVVL</sequence>
<gene>
    <name evidence="3" type="ORF">DBV05_g5257</name>
</gene>